<comment type="caution">
    <text evidence="1">The sequence shown here is derived from an EMBL/GenBank/DDBJ whole genome shotgun (WGS) entry which is preliminary data.</text>
</comment>
<evidence type="ECO:0000313" key="1">
    <source>
        <dbReference type="EMBL" id="MBU2691714.1"/>
    </source>
</evidence>
<protein>
    <submittedName>
        <fullName evidence="1">Uncharacterized protein</fullName>
    </submittedName>
</protein>
<accession>A0A948S0R1</accession>
<sequence>MKDLPLTWTPLVVAPRGIWQGLNTLDRDLASLLEILVHEARHIVPHLYSFVLYGGIALGEFSRGFSDINLTAFSSEPMTSENTAMSLRLWSHLVRAYPGLARRLVINFTPVPGVIDEKGDREIGINNDNAIVREISPTGFQIRTHWADGRVLCRALWNSPLSEMDLTSLTRVGCCLLGHPPGEFLRAPVFSEAILREGRRVVERLFVKPGGRRYRRAFKRAGRAASDEQITWLDTKRILSATLGLTRLYQSIEEGQLVPRSISGFWFHEMRGGSAGAFARDAAIYRLKPEIYPTGYLASRARHFPALGRVILEQIAPVLYKDSSSSPSAGVLSLSGIAKTDISRAQSWSDLARFVTRCASA</sequence>
<dbReference type="AlphaFoldDB" id="A0A948S0R1"/>
<name>A0A948S0R1_UNCEI</name>
<proteinExistence type="predicted"/>
<dbReference type="EMBL" id="JAHJDP010000074">
    <property type="protein sequence ID" value="MBU2691714.1"/>
    <property type="molecule type" value="Genomic_DNA"/>
</dbReference>
<evidence type="ECO:0000313" key="2">
    <source>
        <dbReference type="Proteomes" id="UP000777784"/>
    </source>
</evidence>
<organism evidence="1 2">
    <name type="scientific">Eiseniibacteriota bacterium</name>
    <dbReference type="NCBI Taxonomy" id="2212470"/>
    <lineage>
        <taxon>Bacteria</taxon>
        <taxon>Candidatus Eiseniibacteriota</taxon>
    </lineage>
</organism>
<dbReference type="Proteomes" id="UP000777784">
    <property type="component" value="Unassembled WGS sequence"/>
</dbReference>
<gene>
    <name evidence="1" type="ORF">KJ970_12380</name>
</gene>
<reference evidence="1" key="1">
    <citation type="submission" date="2021-05" db="EMBL/GenBank/DDBJ databases">
        <title>Energy efficiency and biological interactions define the core microbiome of deep oligotrophic groundwater.</title>
        <authorList>
            <person name="Mehrshad M."/>
            <person name="Lopez-Fernandez M."/>
            <person name="Bell E."/>
            <person name="Bernier-Latmani R."/>
            <person name="Bertilsson S."/>
            <person name="Dopson M."/>
        </authorList>
    </citation>
    <scope>NUCLEOTIDE SEQUENCE</scope>
    <source>
        <strain evidence="1">Modern_marine.mb.64</strain>
    </source>
</reference>